<dbReference type="InterPro" id="IPR004561">
    <property type="entry name" value="IsoChor_synthase"/>
</dbReference>
<dbReference type="RefSeq" id="WP_252673513.1">
    <property type="nucleotide sequence ID" value="NZ_CP099547.1"/>
</dbReference>
<dbReference type="Pfam" id="PF00425">
    <property type="entry name" value="Chorismate_bind"/>
    <property type="match status" value="1"/>
</dbReference>
<name>A0ABY5AIG4_9ACTO</name>
<feature type="domain" description="Chorismate-utilising enzyme C-terminal" evidence="6">
    <location>
        <begin position="181"/>
        <end position="424"/>
    </location>
</feature>
<evidence type="ECO:0000256" key="2">
    <source>
        <dbReference type="ARBA" id="ARBA00005297"/>
    </source>
</evidence>
<accession>A0ABY5AIG4</accession>
<dbReference type="EMBL" id="CP099547">
    <property type="protein sequence ID" value="USR79647.1"/>
    <property type="molecule type" value="Genomic_DNA"/>
</dbReference>
<dbReference type="Proteomes" id="UP001056109">
    <property type="component" value="Chromosome"/>
</dbReference>
<dbReference type="EC" id="5.4.4.2" evidence="3"/>
<protein>
    <recommendedName>
        <fullName evidence="3">isochorismate synthase</fullName>
        <ecNumber evidence="3">5.4.4.2</ecNumber>
    </recommendedName>
    <alternativeName>
        <fullName evidence="5">Isochorismate mutase</fullName>
    </alternativeName>
</protein>
<evidence type="ECO:0000313" key="7">
    <source>
        <dbReference type="EMBL" id="USR79647.1"/>
    </source>
</evidence>
<evidence type="ECO:0000256" key="4">
    <source>
        <dbReference type="ARBA" id="ARBA00023235"/>
    </source>
</evidence>
<dbReference type="InterPro" id="IPR015890">
    <property type="entry name" value="Chorismate_C"/>
</dbReference>
<dbReference type="NCBIfam" id="TIGR00543">
    <property type="entry name" value="isochor_syn"/>
    <property type="match status" value="1"/>
</dbReference>
<evidence type="ECO:0000256" key="5">
    <source>
        <dbReference type="ARBA" id="ARBA00041564"/>
    </source>
</evidence>
<comment type="catalytic activity">
    <reaction evidence="1">
        <text>chorismate = isochorismate</text>
        <dbReference type="Rhea" id="RHEA:18985"/>
        <dbReference type="ChEBI" id="CHEBI:29748"/>
        <dbReference type="ChEBI" id="CHEBI:29780"/>
        <dbReference type="EC" id="5.4.4.2"/>
    </reaction>
</comment>
<sequence length="436" mass="46497">MYTIPHLRAQTTRLPDVPNLSKIMTAQRGQLAWLRNSSGFIGAGQAARFDAEPTSQTSREDGRRFALASQWWNDLQRETEIRDEVNLPGTGLISFGSFSFAPHSPAGSALIVPEVVVGITGPGTGSTSAGTPFLTLIGPIDQDIFTTLSPQAKQLLDAVLLQALPQYRENGIGRIEPVHDFADYVADIDQITRTIAEGDLTKVVIARQLDIVTDSPIDERTIISHLNEKFDDCWTFAVDGLIGATPELLAQSQGDSVTTRVLAGTVKTDTTNTAAALLDSPKNRHEHDVAVLSALESLNKIGTVTTGEPFVLQLPNVSHLATDIHTHLDAAANALQIAGALHPTAALGGTPRVRALEVIADVEPTDRDRFGAPVGWLGSGNAGQWCVALRCARIDGDFGARAWAGGGIVNDSDPRAEFDETEAKFSAILSAFGLAN</sequence>
<evidence type="ECO:0000313" key="8">
    <source>
        <dbReference type="Proteomes" id="UP001056109"/>
    </source>
</evidence>
<evidence type="ECO:0000256" key="3">
    <source>
        <dbReference type="ARBA" id="ARBA00012824"/>
    </source>
</evidence>
<reference evidence="7" key="1">
    <citation type="submission" date="2022-06" db="EMBL/GenBank/DDBJ databases">
        <title>Complete Genome Sequence of Arcanobacterium pinnipediorum strain DSM 28752 isolated from a harbour seal.</title>
        <authorList>
            <person name="Borowiak M."/>
            <person name="Kreitlow A."/>
            <person name="Alssahen M."/>
            <person name="Malorny B."/>
            <person name="Laemmler C."/>
            <person name="Prenger-Berninghoff E."/>
            <person name="Siebert U."/>
            <person name="Ploetz M."/>
            <person name="Abdulmawjood A."/>
        </authorList>
    </citation>
    <scope>NUCLEOTIDE SEQUENCE</scope>
    <source>
        <strain evidence="7">DSM 28752</strain>
    </source>
</reference>
<evidence type="ECO:0000256" key="1">
    <source>
        <dbReference type="ARBA" id="ARBA00000799"/>
    </source>
</evidence>
<gene>
    <name evidence="7" type="ORF">NG665_01235</name>
</gene>
<dbReference type="GO" id="GO:0008909">
    <property type="term" value="F:isochorismate synthase activity"/>
    <property type="evidence" value="ECO:0007669"/>
    <property type="project" value="UniProtKB-EC"/>
</dbReference>
<comment type="similarity">
    <text evidence="2">Belongs to the isochorismate synthase family.</text>
</comment>
<proteinExistence type="inferred from homology"/>
<dbReference type="SUPFAM" id="SSF56322">
    <property type="entry name" value="ADC synthase"/>
    <property type="match status" value="1"/>
</dbReference>
<dbReference type="PANTHER" id="PTHR42839">
    <property type="entry name" value="ISOCHORISMATE SYNTHASE ENTC"/>
    <property type="match status" value="1"/>
</dbReference>
<organism evidence="7 8">
    <name type="scientific">Arcanobacterium pinnipediorum</name>
    <dbReference type="NCBI Taxonomy" id="1503041"/>
    <lineage>
        <taxon>Bacteria</taxon>
        <taxon>Bacillati</taxon>
        <taxon>Actinomycetota</taxon>
        <taxon>Actinomycetes</taxon>
        <taxon>Actinomycetales</taxon>
        <taxon>Actinomycetaceae</taxon>
        <taxon>Arcanobacterium</taxon>
    </lineage>
</organism>
<keyword evidence="8" id="KW-1185">Reference proteome</keyword>
<dbReference type="InterPro" id="IPR005801">
    <property type="entry name" value="ADC_synthase"/>
</dbReference>
<keyword evidence="4 7" id="KW-0413">Isomerase</keyword>
<evidence type="ECO:0000259" key="6">
    <source>
        <dbReference type="Pfam" id="PF00425"/>
    </source>
</evidence>
<dbReference type="PANTHER" id="PTHR42839:SF2">
    <property type="entry name" value="ISOCHORISMATE SYNTHASE ENTC"/>
    <property type="match status" value="1"/>
</dbReference>
<dbReference type="Gene3D" id="3.60.120.10">
    <property type="entry name" value="Anthranilate synthase"/>
    <property type="match status" value="1"/>
</dbReference>